<dbReference type="InterPro" id="IPR024203">
    <property type="entry name" value="Deoxy-glucuronate_isom_IolB"/>
</dbReference>
<dbReference type="RefSeq" id="WP_015608597.1">
    <property type="nucleotide sequence ID" value="NC_021177.1"/>
</dbReference>
<dbReference type="GO" id="GO:0008880">
    <property type="term" value="F:glucuronate isomerase activity"/>
    <property type="evidence" value="ECO:0007669"/>
    <property type="project" value="InterPro"/>
</dbReference>
<dbReference type="AlphaFoldDB" id="N0CM51"/>
<name>N0CM51_STRMI</name>
<dbReference type="InterPro" id="IPR011051">
    <property type="entry name" value="RmlC_Cupin_sf"/>
</dbReference>
<reference evidence="3 4" key="1">
    <citation type="submission" date="2013-04" db="EMBL/GenBank/DDBJ databases">
        <title>Complete genome sequence of Streptomyces fulvissimus.</title>
        <authorList>
            <person name="Myronovskyi M."/>
            <person name="Tokovenko B."/>
            <person name="Manderscheid N."/>
            <person name="Petzke L."/>
            <person name="Luzhetskyy A."/>
        </authorList>
    </citation>
    <scope>NUCLEOTIDE SEQUENCE [LARGE SCALE GENOMIC DNA]</scope>
    <source>
        <strain evidence="3 4">DSM 40593</strain>
    </source>
</reference>
<accession>N0CM51</accession>
<dbReference type="PATRIC" id="fig|1303692.3.peg.2292"/>
<dbReference type="PANTHER" id="PTHR39193:SF1">
    <property type="entry name" value="5-DEOXY-GLUCURONATE ISOMERASE"/>
    <property type="match status" value="1"/>
</dbReference>
<proteinExistence type="predicted"/>
<feature type="region of interest" description="Disordered" evidence="2">
    <location>
        <begin position="295"/>
        <end position="357"/>
    </location>
</feature>
<dbReference type="KEGG" id="sfi:SFUL_2277"/>
<feature type="compositionally biased region" description="Basic residues" evidence="2">
    <location>
        <begin position="297"/>
        <end position="308"/>
    </location>
</feature>
<evidence type="ECO:0000313" key="3">
    <source>
        <dbReference type="EMBL" id="AGK77231.1"/>
    </source>
</evidence>
<dbReference type="EMBL" id="CP005080">
    <property type="protein sequence ID" value="AGK77231.1"/>
    <property type="molecule type" value="Genomic_DNA"/>
</dbReference>
<dbReference type="NCBIfam" id="TIGR04378">
    <property type="entry name" value="myo_inos_iolB"/>
    <property type="match status" value="1"/>
</dbReference>
<dbReference type="SUPFAM" id="SSF51182">
    <property type="entry name" value="RmlC-like cupins"/>
    <property type="match status" value="1"/>
</dbReference>
<feature type="compositionally biased region" description="Low complexity" evidence="2">
    <location>
        <begin position="310"/>
        <end position="326"/>
    </location>
</feature>
<feature type="region of interest" description="Disordered" evidence="2">
    <location>
        <begin position="1"/>
        <end position="23"/>
    </location>
</feature>
<evidence type="ECO:0000256" key="1">
    <source>
        <dbReference type="ARBA" id="ARBA00023235"/>
    </source>
</evidence>
<dbReference type="Proteomes" id="UP000013304">
    <property type="component" value="Chromosome"/>
</dbReference>
<dbReference type="HOGENOM" id="CLU_066438_0_0_11"/>
<dbReference type="GO" id="GO:0019310">
    <property type="term" value="P:inositol catabolic process"/>
    <property type="evidence" value="ECO:0007669"/>
    <property type="project" value="InterPro"/>
</dbReference>
<gene>
    <name evidence="3" type="ORF">SFUL_2277</name>
</gene>
<dbReference type="InterPro" id="IPR021120">
    <property type="entry name" value="KduI/IolB_isomerase"/>
</dbReference>
<dbReference type="Gene3D" id="2.60.120.10">
    <property type="entry name" value="Jelly Rolls"/>
    <property type="match status" value="2"/>
</dbReference>
<sequence>MDTHQERHGARHHLPSGSAGRGPYVLDIDPKMAGWDRSSLRVLELEPGGVHTLVTGECEWIVLPLTGGCTVHTAGDTFELLGRESVFSGVSDFAYVPRDDRAQIASGAGGRFALAGAKCERRLPARYGPAPEVPVELRGTGNCSRQVNNFAAADTFDCDRLIAVEVLTPGGNWSSYPPHKHDEHVPGEECELEEIYYFEVEGGGLGYHRVSPSREGGTDVLAEVGSGDAVLIPDGWHGPSIAPPGRTLYYLNVMAGPGEERAWLIRDHPDHGWIRDTWRDEPVDARLPLYTAEQHTASKHTAQHRTPPKHTAQQHTAQQHTAQQRTAQEHTAQHRTAYPQTARPDTAHPSPGPEVTG</sequence>
<dbReference type="PANTHER" id="PTHR39193">
    <property type="entry name" value="5-DEOXY-GLUCURONATE ISOMERASE"/>
    <property type="match status" value="1"/>
</dbReference>
<dbReference type="InterPro" id="IPR014710">
    <property type="entry name" value="RmlC-like_jellyroll"/>
</dbReference>
<dbReference type="eggNOG" id="COG3718">
    <property type="taxonomic scope" value="Bacteria"/>
</dbReference>
<organism evidence="3 4">
    <name type="scientific">Streptomyces microflavus DSM 40593</name>
    <dbReference type="NCBI Taxonomy" id="1303692"/>
    <lineage>
        <taxon>Bacteria</taxon>
        <taxon>Bacillati</taxon>
        <taxon>Actinomycetota</taxon>
        <taxon>Actinomycetes</taxon>
        <taxon>Kitasatosporales</taxon>
        <taxon>Streptomycetaceae</taxon>
        <taxon>Streptomyces</taxon>
    </lineage>
</organism>
<evidence type="ECO:0000256" key="2">
    <source>
        <dbReference type="SAM" id="MobiDB-lite"/>
    </source>
</evidence>
<dbReference type="Pfam" id="PF04962">
    <property type="entry name" value="KduI"/>
    <property type="match status" value="1"/>
</dbReference>
<evidence type="ECO:0000313" key="4">
    <source>
        <dbReference type="Proteomes" id="UP000013304"/>
    </source>
</evidence>
<keyword evidence="1" id="KW-0413">Isomerase</keyword>
<protein>
    <submittedName>
        <fullName evidence="3">IolB protein</fullName>
    </submittedName>
</protein>